<evidence type="ECO:0000313" key="8">
    <source>
        <dbReference type="Proteomes" id="UP000838412"/>
    </source>
</evidence>
<organism evidence="7 8">
    <name type="scientific">Branchiostoma lanceolatum</name>
    <name type="common">Common lancelet</name>
    <name type="synonym">Amphioxus lanceolatum</name>
    <dbReference type="NCBI Taxonomy" id="7740"/>
    <lineage>
        <taxon>Eukaryota</taxon>
        <taxon>Metazoa</taxon>
        <taxon>Chordata</taxon>
        <taxon>Cephalochordata</taxon>
        <taxon>Leptocardii</taxon>
        <taxon>Amphioxiformes</taxon>
        <taxon>Branchiostomatidae</taxon>
        <taxon>Branchiostoma</taxon>
    </lineage>
</organism>
<evidence type="ECO:0000256" key="2">
    <source>
        <dbReference type="ARBA" id="ARBA00022833"/>
    </source>
</evidence>
<feature type="region of interest" description="Disordered" evidence="5">
    <location>
        <begin position="104"/>
        <end position="123"/>
    </location>
</feature>
<dbReference type="AlphaFoldDB" id="A0A8J9Z1J4"/>
<dbReference type="InterPro" id="IPR001781">
    <property type="entry name" value="Znf_LIM"/>
</dbReference>
<evidence type="ECO:0000313" key="7">
    <source>
        <dbReference type="EMBL" id="CAH1245483.1"/>
    </source>
</evidence>
<dbReference type="Proteomes" id="UP000838412">
    <property type="component" value="Chromosome 14"/>
</dbReference>
<feature type="region of interest" description="Disordered" evidence="5">
    <location>
        <begin position="255"/>
        <end position="281"/>
    </location>
</feature>
<dbReference type="OrthoDB" id="9996661at2759"/>
<dbReference type="GO" id="GO:0098609">
    <property type="term" value="P:cell-cell adhesion"/>
    <property type="evidence" value="ECO:0007669"/>
    <property type="project" value="TreeGrafter"/>
</dbReference>
<evidence type="ECO:0000256" key="5">
    <source>
        <dbReference type="SAM" id="MobiDB-lite"/>
    </source>
</evidence>
<dbReference type="GO" id="GO:0045216">
    <property type="term" value="P:cell-cell junction organization"/>
    <property type="evidence" value="ECO:0007669"/>
    <property type="project" value="TreeGrafter"/>
</dbReference>
<dbReference type="GO" id="GO:1900026">
    <property type="term" value="P:positive regulation of substrate adhesion-dependent cell spreading"/>
    <property type="evidence" value="ECO:0007669"/>
    <property type="project" value="TreeGrafter"/>
</dbReference>
<dbReference type="CDD" id="cd09335">
    <property type="entry name" value="LIM5_PINCH"/>
    <property type="match status" value="1"/>
</dbReference>
<dbReference type="EMBL" id="OV696699">
    <property type="protein sequence ID" value="CAH1245483.1"/>
    <property type="molecule type" value="Genomic_DNA"/>
</dbReference>
<dbReference type="SMART" id="SM00132">
    <property type="entry name" value="LIM"/>
    <property type="match status" value="1"/>
</dbReference>
<accession>A0A8J9Z1J4</accession>
<name>A0A8J9Z1J4_BRALA</name>
<dbReference type="PROSITE" id="PS50023">
    <property type="entry name" value="LIM_DOMAIN_2"/>
    <property type="match status" value="1"/>
</dbReference>
<reference evidence="7" key="1">
    <citation type="submission" date="2022-01" db="EMBL/GenBank/DDBJ databases">
        <authorList>
            <person name="Braso-Vives M."/>
        </authorList>
    </citation>
    <scope>NUCLEOTIDE SEQUENCE</scope>
</reference>
<dbReference type="GO" id="GO:2001046">
    <property type="term" value="P:positive regulation of integrin-mediated signaling pathway"/>
    <property type="evidence" value="ECO:0007669"/>
    <property type="project" value="TreeGrafter"/>
</dbReference>
<dbReference type="PANTHER" id="PTHR24210">
    <property type="entry name" value="LIM DOMAIN-CONTAINING PROTEIN"/>
    <property type="match status" value="1"/>
</dbReference>
<dbReference type="Pfam" id="PF00412">
    <property type="entry name" value="LIM"/>
    <property type="match status" value="1"/>
</dbReference>
<dbReference type="GO" id="GO:0046872">
    <property type="term" value="F:metal ion binding"/>
    <property type="evidence" value="ECO:0007669"/>
    <property type="project" value="UniProtKB-KW"/>
</dbReference>
<dbReference type="GO" id="GO:0005925">
    <property type="term" value="C:focal adhesion"/>
    <property type="evidence" value="ECO:0007669"/>
    <property type="project" value="TreeGrafter"/>
</dbReference>
<evidence type="ECO:0000256" key="1">
    <source>
        <dbReference type="ARBA" id="ARBA00022723"/>
    </source>
</evidence>
<feature type="region of interest" description="Disordered" evidence="5">
    <location>
        <begin position="205"/>
        <end position="227"/>
    </location>
</feature>
<gene>
    <name evidence="7" type="primary">LIMS1</name>
    <name evidence="7" type="ORF">BLAG_LOCUS7802</name>
</gene>
<evidence type="ECO:0000256" key="4">
    <source>
        <dbReference type="PROSITE-ProRule" id="PRU00125"/>
    </source>
</evidence>
<keyword evidence="3 4" id="KW-0440">LIM domain</keyword>
<evidence type="ECO:0000256" key="3">
    <source>
        <dbReference type="ARBA" id="ARBA00023038"/>
    </source>
</evidence>
<proteinExistence type="predicted"/>
<evidence type="ECO:0000259" key="6">
    <source>
        <dbReference type="PROSITE" id="PS50023"/>
    </source>
</evidence>
<feature type="domain" description="LIM zinc-binding" evidence="6">
    <location>
        <begin position="141"/>
        <end position="201"/>
    </location>
</feature>
<sequence length="281" mass="32039">MDAGDHVENILDEHQEICILLNKLRKSVNGDQSGPRKNTRTEPRVNSAHLRAMDHFLNFRPTPGIMTIDEEHHEILRLVNELKKISRCYDSALTSDKPKEDDVWRLRSDDPIDDDDPGPGYEKIRERRRPIYDSVKIPKDDLCHHCNEPVSASGLSLFQKTWCEDHLFCAFCNEELSLEFLFLEIDLQPVCARCYMIAEKGRGGRGMKKSSTLERMRSPGSASGVKRSNSLVRSFRKSARKVQLPGVLRNAGQETEVAVGEVEMPDSPMSEDEFPWRESDG</sequence>
<dbReference type="InterPro" id="IPR017351">
    <property type="entry name" value="PINCH-1-4-like"/>
</dbReference>
<protein>
    <submittedName>
        <fullName evidence="7">LIMS1 protein</fullName>
    </submittedName>
</protein>
<keyword evidence="2 4" id="KW-0862">Zinc</keyword>
<keyword evidence="1 4" id="KW-0479">Metal-binding</keyword>
<dbReference type="Gene3D" id="2.10.110.10">
    <property type="entry name" value="Cysteine Rich Protein"/>
    <property type="match status" value="1"/>
</dbReference>
<dbReference type="GO" id="GO:0005737">
    <property type="term" value="C:cytoplasm"/>
    <property type="evidence" value="ECO:0007669"/>
    <property type="project" value="TreeGrafter"/>
</dbReference>
<dbReference type="PANTHER" id="PTHR24210:SF0">
    <property type="entry name" value="LIM DOMAIN-CONTAINING PROTEIN"/>
    <property type="match status" value="1"/>
</dbReference>
<keyword evidence="8" id="KW-1185">Reference proteome</keyword>
<dbReference type="GO" id="GO:0005911">
    <property type="term" value="C:cell-cell junction"/>
    <property type="evidence" value="ECO:0007669"/>
    <property type="project" value="TreeGrafter"/>
</dbReference>